<dbReference type="Proteomes" id="UP000692954">
    <property type="component" value="Unassembled WGS sequence"/>
</dbReference>
<evidence type="ECO:0000313" key="2">
    <source>
        <dbReference type="Proteomes" id="UP000692954"/>
    </source>
</evidence>
<accession>A0A8S1N488</accession>
<protein>
    <submittedName>
        <fullName evidence="1">Uncharacterized protein</fullName>
    </submittedName>
</protein>
<comment type="caution">
    <text evidence="1">The sequence shown here is derived from an EMBL/GenBank/DDBJ whole genome shotgun (WGS) entry which is preliminary data.</text>
</comment>
<name>A0A8S1N488_9CILI</name>
<reference evidence="1" key="1">
    <citation type="submission" date="2021-01" db="EMBL/GenBank/DDBJ databases">
        <authorList>
            <consortium name="Genoscope - CEA"/>
            <person name="William W."/>
        </authorList>
    </citation>
    <scope>NUCLEOTIDE SEQUENCE</scope>
</reference>
<dbReference type="AlphaFoldDB" id="A0A8S1N488"/>
<dbReference type="OrthoDB" id="296217at2759"/>
<dbReference type="EMBL" id="CAJJDN010000047">
    <property type="protein sequence ID" value="CAD8084503.1"/>
    <property type="molecule type" value="Genomic_DNA"/>
</dbReference>
<organism evidence="1 2">
    <name type="scientific">Paramecium sonneborni</name>
    <dbReference type="NCBI Taxonomy" id="65129"/>
    <lineage>
        <taxon>Eukaryota</taxon>
        <taxon>Sar</taxon>
        <taxon>Alveolata</taxon>
        <taxon>Ciliophora</taxon>
        <taxon>Intramacronucleata</taxon>
        <taxon>Oligohymenophorea</taxon>
        <taxon>Peniculida</taxon>
        <taxon>Parameciidae</taxon>
        <taxon>Paramecium</taxon>
    </lineage>
</organism>
<evidence type="ECO:0000313" key="1">
    <source>
        <dbReference type="EMBL" id="CAD8084503.1"/>
    </source>
</evidence>
<keyword evidence="2" id="KW-1185">Reference proteome</keyword>
<sequence>MNNNTNQKVNQAIQTSIEHKPYSDTTQFITDNLKLKYEELQKKFQEPQVQAKWGQAKDIFIERTKEFGFLTLDYLVKTFEITKTTITDLYGIYNK</sequence>
<gene>
    <name evidence="1" type="ORF">PSON_ATCC_30995.1.T0470019</name>
</gene>
<proteinExistence type="predicted"/>